<dbReference type="Proteomes" id="UP001500928">
    <property type="component" value="Unassembled WGS sequence"/>
</dbReference>
<evidence type="ECO:0000313" key="4">
    <source>
        <dbReference type="Proteomes" id="UP001500928"/>
    </source>
</evidence>
<feature type="compositionally biased region" description="Basic and acidic residues" evidence="1">
    <location>
        <begin position="1"/>
        <end position="10"/>
    </location>
</feature>
<sequence>MGEGGKRGRPDAATTPRAPPGEELGSPATAVFTRPAEKEPGNEQHVRRRTAMTVTFLGAEVVAQAPGTGGLQGWIQDNIVPLILLGIAIIMLWIGGRGDNAGVARRSVGLIIGLIALGIALTPGAGARVGAFFAQLITG</sequence>
<evidence type="ECO:0008006" key="5">
    <source>
        <dbReference type="Google" id="ProtNLM"/>
    </source>
</evidence>
<evidence type="ECO:0000256" key="1">
    <source>
        <dbReference type="SAM" id="MobiDB-lite"/>
    </source>
</evidence>
<protein>
    <recommendedName>
        <fullName evidence="5">TrbC/VIRB2 family protein</fullName>
    </recommendedName>
</protein>
<evidence type="ECO:0000256" key="2">
    <source>
        <dbReference type="SAM" id="Phobius"/>
    </source>
</evidence>
<dbReference type="EMBL" id="BAABHO010000063">
    <property type="protein sequence ID" value="GAA4808969.1"/>
    <property type="molecule type" value="Genomic_DNA"/>
</dbReference>
<keyword evidence="2" id="KW-0472">Membrane</keyword>
<proteinExistence type="predicted"/>
<reference evidence="4" key="1">
    <citation type="journal article" date="2019" name="Int. J. Syst. Evol. Microbiol.">
        <title>The Global Catalogue of Microorganisms (GCM) 10K type strain sequencing project: providing services to taxonomists for standard genome sequencing and annotation.</title>
        <authorList>
            <consortium name="The Broad Institute Genomics Platform"/>
            <consortium name="The Broad Institute Genome Sequencing Center for Infectious Disease"/>
            <person name="Wu L."/>
            <person name="Ma J."/>
        </authorList>
    </citation>
    <scope>NUCLEOTIDE SEQUENCE [LARGE SCALE GENOMIC DNA]</scope>
    <source>
        <strain evidence="4">JCM 17979</strain>
    </source>
</reference>
<feature type="transmembrane region" description="Helical" evidence="2">
    <location>
        <begin position="79"/>
        <end position="96"/>
    </location>
</feature>
<accession>A0ABP9CEW5</accession>
<keyword evidence="2" id="KW-0812">Transmembrane</keyword>
<feature type="compositionally biased region" description="Basic and acidic residues" evidence="1">
    <location>
        <begin position="35"/>
        <end position="45"/>
    </location>
</feature>
<keyword evidence="4" id="KW-1185">Reference proteome</keyword>
<feature type="transmembrane region" description="Helical" evidence="2">
    <location>
        <begin position="108"/>
        <end position="137"/>
    </location>
</feature>
<keyword evidence="2" id="KW-1133">Transmembrane helix</keyword>
<comment type="caution">
    <text evidence="3">The sequence shown here is derived from an EMBL/GenBank/DDBJ whole genome shotgun (WGS) entry which is preliminary data.</text>
</comment>
<name>A0ABP9CEW5_9PSEU</name>
<evidence type="ECO:0000313" key="3">
    <source>
        <dbReference type="EMBL" id="GAA4808969.1"/>
    </source>
</evidence>
<organism evidence="3 4">
    <name type="scientific">Actinomycetospora chlora</name>
    <dbReference type="NCBI Taxonomy" id="663608"/>
    <lineage>
        <taxon>Bacteria</taxon>
        <taxon>Bacillati</taxon>
        <taxon>Actinomycetota</taxon>
        <taxon>Actinomycetes</taxon>
        <taxon>Pseudonocardiales</taxon>
        <taxon>Pseudonocardiaceae</taxon>
        <taxon>Actinomycetospora</taxon>
    </lineage>
</organism>
<gene>
    <name evidence="3" type="ORF">GCM10023200_53420</name>
</gene>
<feature type="region of interest" description="Disordered" evidence="1">
    <location>
        <begin position="1"/>
        <end position="48"/>
    </location>
</feature>